<dbReference type="EMBL" id="RKRF01000011">
    <property type="protein sequence ID" value="RPF51117.1"/>
    <property type="molecule type" value="Genomic_DNA"/>
</dbReference>
<name>A0A3N5B1H5_9BACI</name>
<dbReference type="RefSeq" id="WP_124222796.1">
    <property type="nucleotide sequence ID" value="NZ_RKRF01000011.1"/>
</dbReference>
<keyword evidence="1" id="KW-0812">Transmembrane</keyword>
<evidence type="ECO:0000313" key="3">
    <source>
        <dbReference type="Proteomes" id="UP000276443"/>
    </source>
</evidence>
<protein>
    <submittedName>
        <fullName evidence="2">Uncharacterized protein</fullName>
    </submittedName>
</protein>
<keyword evidence="1" id="KW-0472">Membrane</keyword>
<keyword evidence="3" id="KW-1185">Reference proteome</keyword>
<reference evidence="2 3" key="1">
    <citation type="submission" date="2018-11" db="EMBL/GenBank/DDBJ databases">
        <title>Genomic Encyclopedia of Type Strains, Phase IV (KMG-IV): sequencing the most valuable type-strain genomes for metagenomic binning, comparative biology and taxonomic classification.</title>
        <authorList>
            <person name="Goeker M."/>
        </authorList>
    </citation>
    <scope>NUCLEOTIDE SEQUENCE [LARGE SCALE GENOMIC DNA]</scope>
    <source>
        <strain evidence="2 3">DSM 18090</strain>
    </source>
</reference>
<accession>A0A3N5B1H5</accession>
<gene>
    <name evidence="2" type="ORF">EDC24_2384</name>
</gene>
<dbReference type="OrthoDB" id="2968698at2"/>
<evidence type="ECO:0000256" key="1">
    <source>
        <dbReference type="SAM" id="Phobius"/>
    </source>
</evidence>
<dbReference type="AlphaFoldDB" id="A0A3N5B1H5"/>
<evidence type="ECO:0000313" key="2">
    <source>
        <dbReference type="EMBL" id="RPF51117.1"/>
    </source>
</evidence>
<organism evidence="2 3">
    <name type="scientific">Aquisalibacillus elongatus</name>
    <dbReference type="NCBI Taxonomy" id="485577"/>
    <lineage>
        <taxon>Bacteria</taxon>
        <taxon>Bacillati</taxon>
        <taxon>Bacillota</taxon>
        <taxon>Bacilli</taxon>
        <taxon>Bacillales</taxon>
        <taxon>Bacillaceae</taxon>
        <taxon>Aquisalibacillus</taxon>
    </lineage>
</organism>
<proteinExistence type="predicted"/>
<comment type="caution">
    <text evidence="2">The sequence shown here is derived from an EMBL/GenBank/DDBJ whole genome shotgun (WGS) entry which is preliminary data.</text>
</comment>
<feature type="transmembrane region" description="Helical" evidence="1">
    <location>
        <begin position="6"/>
        <end position="24"/>
    </location>
</feature>
<keyword evidence="1" id="KW-1133">Transmembrane helix</keyword>
<sequence>MKKTHFLNIILIIMLFTSWIWFALDDNKPKTSADLVNYLLVNDNDDLEDVIQRDSSLEGKDIKNRKEYFQNSTEITQFFIVEANHKESPLLIETTPSLINNKLLIKDIKEINMNTLQNILTE</sequence>
<dbReference type="Proteomes" id="UP000276443">
    <property type="component" value="Unassembled WGS sequence"/>
</dbReference>